<dbReference type="EMBL" id="ML009202">
    <property type="protein sequence ID" value="RKO97654.1"/>
    <property type="molecule type" value="Genomic_DNA"/>
</dbReference>
<evidence type="ECO:0000256" key="1">
    <source>
        <dbReference type="SAM" id="MobiDB-lite"/>
    </source>
</evidence>
<evidence type="ECO:0000313" key="3">
    <source>
        <dbReference type="Proteomes" id="UP000268535"/>
    </source>
</evidence>
<dbReference type="AlphaFoldDB" id="A0A4P9WWD9"/>
<protein>
    <submittedName>
        <fullName evidence="2">Uncharacterized protein</fullName>
    </submittedName>
</protein>
<accession>A0A4P9WWD9</accession>
<name>A0A4P9WWD9_9FUNG</name>
<dbReference type="Proteomes" id="UP000268535">
    <property type="component" value="Unassembled WGS sequence"/>
</dbReference>
<feature type="compositionally biased region" description="Basic and acidic residues" evidence="1">
    <location>
        <begin position="161"/>
        <end position="179"/>
    </location>
</feature>
<organism evidence="2 3">
    <name type="scientific">Caulochytrium protostelioides</name>
    <dbReference type="NCBI Taxonomy" id="1555241"/>
    <lineage>
        <taxon>Eukaryota</taxon>
        <taxon>Fungi</taxon>
        <taxon>Fungi incertae sedis</taxon>
        <taxon>Chytridiomycota</taxon>
        <taxon>Chytridiomycota incertae sedis</taxon>
        <taxon>Chytridiomycetes</taxon>
        <taxon>Caulochytriales</taxon>
        <taxon>Caulochytriaceae</taxon>
        <taxon>Caulochytrium</taxon>
    </lineage>
</organism>
<feature type="region of interest" description="Disordered" evidence="1">
    <location>
        <begin position="152"/>
        <end position="179"/>
    </location>
</feature>
<sequence length="220" mass="21438">MTGSVKRCADGIMRAGAGAADDAVVTPAAGVAAIAAVTVVGKAVDAATALTNPTVEVDVAAKSRGSEADIVVERAIPNRAISASRCPGSARIAAALTGSWIHREVVDLTDGVNEGARDGATDAASEGGWETAARRVASVGSGFTDVVDACAETAGGGGENEEWRGGGEGGARSRADSPRGCRCGASDGVHGTENVATGLGAVGAGVGAHHSVVCTEDGEA</sequence>
<proteinExistence type="predicted"/>
<reference evidence="3" key="1">
    <citation type="journal article" date="2018" name="Nat. Microbiol.">
        <title>Leveraging single-cell genomics to expand the fungal tree of life.</title>
        <authorList>
            <person name="Ahrendt S.R."/>
            <person name="Quandt C.A."/>
            <person name="Ciobanu D."/>
            <person name="Clum A."/>
            <person name="Salamov A."/>
            <person name="Andreopoulos B."/>
            <person name="Cheng J.F."/>
            <person name="Woyke T."/>
            <person name="Pelin A."/>
            <person name="Henrissat B."/>
            <person name="Reynolds N.K."/>
            <person name="Benny G.L."/>
            <person name="Smith M.E."/>
            <person name="James T.Y."/>
            <person name="Grigoriev I.V."/>
        </authorList>
    </citation>
    <scope>NUCLEOTIDE SEQUENCE [LARGE SCALE GENOMIC DNA]</scope>
    <source>
        <strain evidence="3">ATCC 52028</strain>
    </source>
</reference>
<gene>
    <name evidence="2" type="ORF">CAUPRSCDRAFT_10690</name>
</gene>
<evidence type="ECO:0000313" key="2">
    <source>
        <dbReference type="EMBL" id="RKO97654.1"/>
    </source>
</evidence>